<dbReference type="EMBL" id="JACCBB010000001">
    <property type="protein sequence ID" value="NYD23968.1"/>
    <property type="molecule type" value="Genomic_DNA"/>
</dbReference>
<dbReference type="EC" id="2.3.1.30" evidence="4"/>
<dbReference type="PANTHER" id="PTHR42811">
    <property type="entry name" value="SERINE ACETYLTRANSFERASE"/>
    <property type="match status" value="1"/>
</dbReference>
<dbReference type="InterPro" id="IPR011004">
    <property type="entry name" value="Trimer_LpxA-like_sf"/>
</dbReference>
<dbReference type="AlphaFoldDB" id="A0A7Y9DNW3"/>
<comment type="catalytic activity">
    <reaction evidence="4">
        <text>L-serine + acetyl-CoA = O-acetyl-L-serine + CoA</text>
        <dbReference type="Rhea" id="RHEA:24560"/>
        <dbReference type="ChEBI" id="CHEBI:33384"/>
        <dbReference type="ChEBI" id="CHEBI:57287"/>
        <dbReference type="ChEBI" id="CHEBI:57288"/>
        <dbReference type="ChEBI" id="CHEBI:58340"/>
        <dbReference type="EC" id="2.3.1.30"/>
    </reaction>
</comment>
<sequence length="209" mass="21970">MGHDSRGGLRHGVGAAEAASTAPLRTLLREDFERHSRSLVHPGLHALVVHRIGFWGLSQPAPVRRAVKVAHRLVNRLVIQNLYGTEIADEAIIGRRVAIGHHQAVQIPAFAVIGDDSTLRSGITIGFTDGAETRREAVPHIGRDVSIGPGAVLVGAITVGDGAQIGPNANVSTDVPAGATAFAPPARILRPQARAQGAQRAEPDHTRTA</sequence>
<evidence type="ECO:0000313" key="6">
    <source>
        <dbReference type="Proteomes" id="UP000521922"/>
    </source>
</evidence>
<dbReference type="GO" id="GO:0009001">
    <property type="term" value="F:serine O-acetyltransferase activity"/>
    <property type="evidence" value="ECO:0007669"/>
    <property type="project" value="UniProtKB-EC"/>
</dbReference>
<dbReference type="Gene3D" id="2.160.10.10">
    <property type="entry name" value="Hexapeptide repeat proteins"/>
    <property type="match status" value="1"/>
</dbReference>
<evidence type="ECO:0000256" key="3">
    <source>
        <dbReference type="ARBA" id="ARBA00022737"/>
    </source>
</evidence>
<evidence type="ECO:0000313" key="5">
    <source>
        <dbReference type="EMBL" id="NYD23968.1"/>
    </source>
</evidence>
<reference evidence="5 6" key="1">
    <citation type="submission" date="2020-07" db="EMBL/GenBank/DDBJ databases">
        <title>Sequencing the genomes of 1000 actinobacteria strains.</title>
        <authorList>
            <person name="Klenk H.-P."/>
        </authorList>
    </citation>
    <scope>NUCLEOTIDE SEQUENCE [LARGE SCALE GENOMIC DNA]</scope>
    <source>
        <strain evidence="5 6">DSM 7487</strain>
    </source>
</reference>
<name>A0A7Y9DNW3_9ACTN</name>
<gene>
    <name evidence="5" type="ORF">BJ968_003508</name>
</gene>
<protein>
    <recommendedName>
        <fullName evidence="1 4">Serine acetyltransferase</fullName>
        <ecNumber evidence="4">2.3.1.30</ecNumber>
    </recommendedName>
</protein>
<comment type="caution">
    <text evidence="5">The sequence shown here is derived from an EMBL/GenBank/DDBJ whole genome shotgun (WGS) entry which is preliminary data.</text>
</comment>
<keyword evidence="2 4" id="KW-0808">Transferase</keyword>
<dbReference type="PROSITE" id="PS00101">
    <property type="entry name" value="HEXAPEP_TRANSFERASES"/>
    <property type="match status" value="1"/>
</dbReference>
<keyword evidence="4 5" id="KW-0012">Acyltransferase</keyword>
<dbReference type="GO" id="GO:0006535">
    <property type="term" value="P:cysteine biosynthetic process from serine"/>
    <property type="evidence" value="ECO:0007669"/>
    <property type="project" value="InterPro"/>
</dbReference>
<evidence type="ECO:0000256" key="2">
    <source>
        <dbReference type="ARBA" id="ARBA00022679"/>
    </source>
</evidence>
<dbReference type="SUPFAM" id="SSF51161">
    <property type="entry name" value="Trimeric LpxA-like enzymes"/>
    <property type="match status" value="1"/>
</dbReference>
<dbReference type="GO" id="GO:0005737">
    <property type="term" value="C:cytoplasm"/>
    <property type="evidence" value="ECO:0007669"/>
    <property type="project" value="InterPro"/>
</dbReference>
<dbReference type="InterPro" id="IPR005881">
    <property type="entry name" value="Ser_O-AcTrfase"/>
</dbReference>
<accession>A0A7Y9DNW3</accession>
<evidence type="ECO:0000256" key="1">
    <source>
        <dbReference type="ARBA" id="ARBA00018522"/>
    </source>
</evidence>
<dbReference type="Proteomes" id="UP000521922">
    <property type="component" value="Unassembled WGS sequence"/>
</dbReference>
<keyword evidence="6" id="KW-1185">Reference proteome</keyword>
<dbReference type="InterPro" id="IPR001451">
    <property type="entry name" value="Hexapep"/>
</dbReference>
<dbReference type="PIRSF" id="PIRSF000441">
    <property type="entry name" value="CysE"/>
    <property type="match status" value="1"/>
</dbReference>
<evidence type="ECO:0000256" key="4">
    <source>
        <dbReference type="PIRNR" id="PIRNR000441"/>
    </source>
</evidence>
<dbReference type="Pfam" id="PF00132">
    <property type="entry name" value="Hexapep"/>
    <property type="match status" value="1"/>
</dbReference>
<comment type="similarity">
    <text evidence="4">Belongs to the transferase hexapeptide repeat family.</text>
</comment>
<keyword evidence="3" id="KW-0677">Repeat</keyword>
<proteinExistence type="inferred from homology"/>
<organism evidence="5 6">
    <name type="scientific">Kineococcus aurantiacus</name>
    <dbReference type="NCBI Taxonomy" id="37633"/>
    <lineage>
        <taxon>Bacteria</taxon>
        <taxon>Bacillati</taxon>
        <taxon>Actinomycetota</taxon>
        <taxon>Actinomycetes</taxon>
        <taxon>Kineosporiales</taxon>
        <taxon>Kineosporiaceae</taxon>
        <taxon>Kineococcus</taxon>
    </lineage>
</organism>
<dbReference type="InterPro" id="IPR018357">
    <property type="entry name" value="Hexapep_transf_CS"/>
</dbReference>